<feature type="transmembrane region" description="Helical" evidence="5">
    <location>
        <begin position="271"/>
        <end position="288"/>
    </location>
</feature>
<protein>
    <submittedName>
        <fullName evidence="7">Na+/Ca+ antiporter, CaCA family</fullName>
    </submittedName>
</protein>
<keyword evidence="2 5" id="KW-0812">Transmembrane</keyword>
<reference evidence="8" key="1">
    <citation type="journal article" date="2012" name="Stand. Genomic Sci.">
        <title>Genome sequence of the Antarctic rhodopsins-containing flavobacterium Gillisia limnaea type strain (R-8282(T)).</title>
        <authorList>
            <person name="Riedel T."/>
            <person name="Held B."/>
            <person name="Nolan M."/>
            <person name="Lucas S."/>
            <person name="Lapidus A."/>
            <person name="Tice H."/>
            <person name="Del Rio T.G."/>
            <person name="Cheng J.F."/>
            <person name="Han C."/>
            <person name="Tapia R."/>
            <person name="Goodwin L.A."/>
            <person name="Pitluck S."/>
            <person name="Liolios K."/>
            <person name="Mavromatis K."/>
            <person name="Pagani I."/>
            <person name="Ivanova N."/>
            <person name="Mikhailova N."/>
            <person name="Pati A."/>
            <person name="Chen A."/>
            <person name="Palaniappan K."/>
            <person name="Land M."/>
            <person name="Rohde M."/>
            <person name="Tindall B.J."/>
            <person name="Detter J.C."/>
            <person name="Goker M."/>
            <person name="Bristow J."/>
            <person name="Eisen J.A."/>
            <person name="Markowitz V."/>
            <person name="Hugenholtz P."/>
            <person name="Kyrpides N.C."/>
            <person name="Klenk H.P."/>
            <person name="Woyke T."/>
        </authorList>
    </citation>
    <scope>NUCLEOTIDE SEQUENCE [LARGE SCALE GENOMIC DNA]</scope>
    <source>
        <strain evidence="8">DSM 15749 / LMG 21470 / R-8282</strain>
    </source>
</reference>
<evidence type="ECO:0000256" key="5">
    <source>
        <dbReference type="SAM" id="Phobius"/>
    </source>
</evidence>
<proteinExistence type="predicted"/>
<dbReference type="PANTHER" id="PTHR10846:SF8">
    <property type="entry name" value="INNER MEMBRANE PROTEIN YRBG"/>
    <property type="match status" value="1"/>
</dbReference>
<dbReference type="GO" id="GO:0005262">
    <property type="term" value="F:calcium channel activity"/>
    <property type="evidence" value="ECO:0007669"/>
    <property type="project" value="TreeGrafter"/>
</dbReference>
<dbReference type="InterPro" id="IPR004837">
    <property type="entry name" value="NaCa_Exmemb"/>
</dbReference>
<evidence type="ECO:0000256" key="4">
    <source>
        <dbReference type="ARBA" id="ARBA00023136"/>
    </source>
</evidence>
<evidence type="ECO:0000256" key="2">
    <source>
        <dbReference type="ARBA" id="ARBA00022692"/>
    </source>
</evidence>
<dbReference type="PANTHER" id="PTHR10846">
    <property type="entry name" value="SODIUM/POTASSIUM/CALCIUM EXCHANGER"/>
    <property type="match status" value="1"/>
</dbReference>
<dbReference type="NCBIfam" id="TIGR00367">
    <property type="entry name" value="calcium/sodium antiporter"/>
    <property type="match status" value="1"/>
</dbReference>
<dbReference type="Pfam" id="PF01699">
    <property type="entry name" value="Na_Ca_ex"/>
    <property type="match status" value="2"/>
</dbReference>
<gene>
    <name evidence="7" type="ORF">Gilli_0815</name>
</gene>
<dbReference type="Gene3D" id="1.20.1420.30">
    <property type="entry name" value="NCX, central ion-binding region"/>
    <property type="match status" value="2"/>
</dbReference>
<keyword evidence="3 5" id="KW-1133">Transmembrane helix</keyword>
<evidence type="ECO:0000313" key="7">
    <source>
        <dbReference type="EMBL" id="EHQ01512.1"/>
    </source>
</evidence>
<dbReference type="HOGENOM" id="CLU_007948_0_3_10"/>
<evidence type="ECO:0000259" key="6">
    <source>
        <dbReference type="Pfam" id="PF01699"/>
    </source>
</evidence>
<dbReference type="Proteomes" id="UP000003844">
    <property type="component" value="Unassembled WGS sequence"/>
</dbReference>
<feature type="domain" description="Sodium/calcium exchanger membrane region" evidence="6">
    <location>
        <begin position="5"/>
        <end position="149"/>
    </location>
</feature>
<dbReference type="GO" id="GO:0005886">
    <property type="term" value="C:plasma membrane"/>
    <property type="evidence" value="ECO:0007669"/>
    <property type="project" value="TreeGrafter"/>
</dbReference>
<dbReference type="OrthoDB" id="9794225at2"/>
<keyword evidence="4 5" id="KW-0472">Membrane</keyword>
<evidence type="ECO:0000256" key="1">
    <source>
        <dbReference type="ARBA" id="ARBA00004141"/>
    </source>
</evidence>
<dbReference type="InterPro" id="IPR004481">
    <property type="entry name" value="K/Na/Ca-exchanger"/>
</dbReference>
<keyword evidence="8" id="KW-1185">Reference proteome</keyword>
<comment type="subcellular location">
    <subcellularLocation>
        <location evidence="1">Membrane</location>
        <topology evidence="1">Multi-pass membrane protein</topology>
    </subcellularLocation>
</comment>
<feature type="transmembrane region" description="Helical" evidence="5">
    <location>
        <begin position="236"/>
        <end position="259"/>
    </location>
</feature>
<evidence type="ECO:0000256" key="3">
    <source>
        <dbReference type="ARBA" id="ARBA00022989"/>
    </source>
</evidence>
<dbReference type="EMBL" id="JH594606">
    <property type="protein sequence ID" value="EHQ01512.1"/>
    <property type="molecule type" value="Genomic_DNA"/>
</dbReference>
<dbReference type="GO" id="GO:0008273">
    <property type="term" value="F:calcium, potassium:sodium antiporter activity"/>
    <property type="evidence" value="ECO:0007669"/>
    <property type="project" value="TreeGrafter"/>
</dbReference>
<dbReference type="GO" id="GO:0006874">
    <property type="term" value="P:intracellular calcium ion homeostasis"/>
    <property type="evidence" value="ECO:0007669"/>
    <property type="project" value="TreeGrafter"/>
</dbReference>
<evidence type="ECO:0000313" key="8">
    <source>
        <dbReference type="Proteomes" id="UP000003844"/>
    </source>
</evidence>
<dbReference type="STRING" id="865937.Gilli_0815"/>
<sequence>MFFNIILLVVGLLLLIKGADWLVNGASSIARKKQVSDLAIGLTIVAFGTSAPELVVNIAASIDNHQDIVFGNIIGSNNFNLFFILGIAGLISPLVVKSSTLFKEIPVSLVAGITVLVLVNNFTFQGALLSRIDGIILLIFFLMFLAYVYFQLKEEPVVHEVKESYLPTWKLWGLIIIGLLGLVIGGRMVVASAVYMASTMGISEKLVGLTIIAAGTSLPELATSVMAAIKNKSDIAIGNIIGSNIFNIFFILGISATVRPLVYDIAFNRDIYLFLGGTALLFLFLYLGKKKFSRLAAGFMMLAFIAYTTYLITLET</sequence>
<feature type="transmembrane region" description="Helical" evidence="5">
    <location>
        <begin position="171"/>
        <end position="195"/>
    </location>
</feature>
<organism evidence="7 8">
    <name type="scientific">Gillisia limnaea (strain DSM 15749 / LMG 21470 / R-8282)</name>
    <dbReference type="NCBI Taxonomy" id="865937"/>
    <lineage>
        <taxon>Bacteria</taxon>
        <taxon>Pseudomonadati</taxon>
        <taxon>Bacteroidota</taxon>
        <taxon>Flavobacteriia</taxon>
        <taxon>Flavobacteriales</taxon>
        <taxon>Flavobacteriaceae</taxon>
        <taxon>Gillisia</taxon>
    </lineage>
</organism>
<feature type="transmembrane region" description="Helical" evidence="5">
    <location>
        <begin position="295"/>
        <end position="313"/>
    </location>
</feature>
<name>H2BSY2_GILLR</name>
<feature type="transmembrane region" description="Helical" evidence="5">
    <location>
        <begin position="108"/>
        <end position="128"/>
    </location>
</feature>
<dbReference type="RefSeq" id="WP_006987834.1">
    <property type="nucleotide sequence ID" value="NZ_JH594606.1"/>
</dbReference>
<accession>H2BSY2</accession>
<feature type="domain" description="Sodium/calcium exchanger membrane region" evidence="6">
    <location>
        <begin position="171"/>
        <end position="312"/>
    </location>
</feature>
<dbReference type="eggNOG" id="COG0530">
    <property type="taxonomic scope" value="Bacteria"/>
</dbReference>
<dbReference type="AlphaFoldDB" id="H2BSY2"/>
<feature type="transmembrane region" description="Helical" evidence="5">
    <location>
        <begin position="79"/>
        <end position="96"/>
    </location>
</feature>
<dbReference type="InterPro" id="IPR044880">
    <property type="entry name" value="NCX_ion-bd_dom_sf"/>
</dbReference>
<feature type="transmembrane region" description="Helical" evidence="5">
    <location>
        <begin position="134"/>
        <end position="150"/>
    </location>
</feature>